<sequence length="170" mass="19774">MTILNQRKSLPKETCDAKCVRSNIQKKKTSFKELMDNPDSEKFHRLIRMNKANRNTQASYISSNNQNLYNTNEQTKCFAKYFEDLAIPKDNNYDNDFHELCNMRHSLIQQYEEQSCSEPLDINSDVVASAIKKLNSRKAADEFGISSEHLEKFSVLCHNISDKLIWNISE</sequence>
<proteinExistence type="predicted"/>
<accession>A0A6J8DVX2</accession>
<dbReference type="Proteomes" id="UP000507470">
    <property type="component" value="Unassembled WGS sequence"/>
</dbReference>
<keyword evidence="2" id="KW-1185">Reference proteome</keyword>
<dbReference type="OrthoDB" id="7476844at2759"/>
<gene>
    <name evidence="1" type="ORF">MCOR_45049</name>
</gene>
<evidence type="ECO:0000313" key="1">
    <source>
        <dbReference type="EMBL" id="CAC5412025.1"/>
    </source>
</evidence>
<evidence type="ECO:0000313" key="2">
    <source>
        <dbReference type="Proteomes" id="UP000507470"/>
    </source>
</evidence>
<name>A0A6J8DVX2_MYTCO</name>
<organism evidence="1 2">
    <name type="scientific">Mytilus coruscus</name>
    <name type="common">Sea mussel</name>
    <dbReference type="NCBI Taxonomy" id="42192"/>
    <lineage>
        <taxon>Eukaryota</taxon>
        <taxon>Metazoa</taxon>
        <taxon>Spiralia</taxon>
        <taxon>Lophotrochozoa</taxon>
        <taxon>Mollusca</taxon>
        <taxon>Bivalvia</taxon>
        <taxon>Autobranchia</taxon>
        <taxon>Pteriomorphia</taxon>
        <taxon>Mytilida</taxon>
        <taxon>Mytiloidea</taxon>
        <taxon>Mytilidae</taxon>
        <taxon>Mytilinae</taxon>
        <taxon>Mytilus</taxon>
    </lineage>
</organism>
<dbReference type="EMBL" id="CACVKT020007953">
    <property type="protein sequence ID" value="CAC5412025.1"/>
    <property type="molecule type" value="Genomic_DNA"/>
</dbReference>
<protein>
    <submittedName>
        <fullName evidence="1">Uncharacterized protein</fullName>
    </submittedName>
</protein>
<reference evidence="1 2" key="1">
    <citation type="submission" date="2020-06" db="EMBL/GenBank/DDBJ databases">
        <authorList>
            <person name="Li R."/>
            <person name="Bekaert M."/>
        </authorList>
    </citation>
    <scope>NUCLEOTIDE SEQUENCE [LARGE SCALE GENOMIC DNA]</scope>
    <source>
        <strain evidence="2">wild</strain>
    </source>
</reference>
<dbReference type="AlphaFoldDB" id="A0A6J8DVX2"/>